<dbReference type="Proteomes" id="UP000076858">
    <property type="component" value="Unassembled WGS sequence"/>
</dbReference>
<dbReference type="AlphaFoldDB" id="A0A164L797"/>
<evidence type="ECO:0000256" key="6">
    <source>
        <dbReference type="SAM" id="MobiDB-lite"/>
    </source>
</evidence>
<keyword evidence="5" id="KW-0539">Nucleus</keyword>
<dbReference type="PANTHER" id="PTHR40472">
    <property type="entry name" value="RICIN B-TYPE LECTIN DOMAIN-CONTAINING PROTEIN"/>
    <property type="match status" value="1"/>
</dbReference>
<organism evidence="9 10">
    <name type="scientific">Daphnia magna</name>
    <dbReference type="NCBI Taxonomy" id="35525"/>
    <lineage>
        <taxon>Eukaryota</taxon>
        <taxon>Metazoa</taxon>
        <taxon>Ecdysozoa</taxon>
        <taxon>Arthropoda</taxon>
        <taxon>Crustacea</taxon>
        <taxon>Branchiopoda</taxon>
        <taxon>Diplostraca</taxon>
        <taxon>Cladocera</taxon>
        <taxon>Anomopoda</taxon>
        <taxon>Daphniidae</taxon>
        <taxon>Daphnia</taxon>
    </lineage>
</organism>
<dbReference type="GO" id="GO:0071944">
    <property type="term" value="C:cell periphery"/>
    <property type="evidence" value="ECO:0007669"/>
    <property type="project" value="UniProtKB-ARBA"/>
</dbReference>
<sequence length="628" mass="70369">MMPKPLITTSAILVLLFCASQTVNVVISQDPTANLLANESELTKQEPEAPTEANAPETTDENEETNESPPVDVGGNILTAISVTSAVLTVLEAIDRRILPQPATAEDILDGVRKLEDLIRPNDLGHYKKAEDSISRALHDMSVMMSGIGRQGPAEVSQFQELLWLERARLIDGNIILLMEGLLGQQVAGADLMENIQDGLKCDVMDVSEKVKRYNDLIESGSLAFNHFAVLGKMSEQEMSRRRAAFGQRNVRVLARNVQVVEQCFQRQLGEIRSESTTEQVAEQVAQVMSTLYPLPTRWIVAVYTNQQGMERGAIKPLKSKLSADFNVIINGFHVALFPFLSGKMPQMIDGRRIDHFCNRPVKAAGQMPTCDIGSTDGEYIYDELRRLGIVPDPLDLIVVPSEGQLSMAFAKPRATAPTKLEKPNFPFLGLCGYGSCYSAYPVHAFSRRSTCTQHILTSLLGANTHPTRSYCVKFDLESGFESRRVEMSQNVSVCDIDPTLKEDLRKFRFRKSTTNAAIIMKVDREKQLIFKEEELEDIDVDELREALPEHQPRFIVYSFKLDHGDGRISYPMCFIFSSPQGDSKTELQMMYAGSKLELVKVAELTKVFEIRELEELTEEWLHSKLLK</sequence>
<dbReference type="InterPro" id="IPR011171">
    <property type="entry name" value="GMF"/>
</dbReference>
<feature type="compositionally biased region" description="Low complexity" evidence="6">
    <location>
        <begin position="48"/>
        <end position="57"/>
    </location>
</feature>
<dbReference type="InterPro" id="IPR002108">
    <property type="entry name" value="ADF-H"/>
</dbReference>
<feature type="signal peptide" evidence="7">
    <location>
        <begin position="1"/>
        <end position="28"/>
    </location>
</feature>
<dbReference type="SMART" id="SM00102">
    <property type="entry name" value="ADF"/>
    <property type="match status" value="1"/>
</dbReference>
<dbReference type="EMBL" id="LRGB01003164">
    <property type="protein sequence ID" value="KZS03853.1"/>
    <property type="molecule type" value="Genomic_DNA"/>
</dbReference>
<dbReference type="Gene3D" id="3.40.20.10">
    <property type="entry name" value="Severin"/>
    <property type="match status" value="1"/>
</dbReference>
<gene>
    <name evidence="9" type="ORF">APZ42_033289</name>
</gene>
<evidence type="ECO:0000256" key="5">
    <source>
        <dbReference type="ARBA" id="ARBA00023242"/>
    </source>
</evidence>
<dbReference type="GO" id="GO:0005737">
    <property type="term" value="C:cytoplasm"/>
    <property type="evidence" value="ECO:0007669"/>
    <property type="project" value="UniProtKB-SubCell"/>
</dbReference>
<evidence type="ECO:0000256" key="2">
    <source>
        <dbReference type="ARBA" id="ARBA00004496"/>
    </source>
</evidence>
<dbReference type="STRING" id="35525.A0A164L797"/>
<keyword evidence="7" id="KW-0732">Signal</keyword>
<evidence type="ECO:0000256" key="1">
    <source>
        <dbReference type="ARBA" id="ARBA00004123"/>
    </source>
</evidence>
<evidence type="ECO:0000256" key="3">
    <source>
        <dbReference type="ARBA" id="ARBA00010055"/>
    </source>
</evidence>
<keyword evidence="10" id="KW-1185">Reference proteome</keyword>
<dbReference type="GO" id="GO:0071933">
    <property type="term" value="F:Arp2/3 complex binding"/>
    <property type="evidence" value="ECO:0007669"/>
    <property type="project" value="InterPro"/>
</dbReference>
<feature type="domain" description="ADF-H" evidence="8">
    <location>
        <begin position="491"/>
        <end position="627"/>
    </location>
</feature>
<feature type="region of interest" description="Disordered" evidence="6">
    <location>
        <begin position="41"/>
        <end position="73"/>
    </location>
</feature>
<comment type="subcellular location">
    <subcellularLocation>
        <location evidence="2">Cytoplasm</location>
    </subcellularLocation>
    <subcellularLocation>
        <location evidence="1">Nucleus</location>
    </subcellularLocation>
</comment>
<dbReference type="InterPro" id="IPR029006">
    <property type="entry name" value="ADF-H/Gelsolin-like_dom_sf"/>
</dbReference>
<dbReference type="InterPro" id="IPR039051">
    <property type="entry name" value="SE-CTX-like"/>
</dbReference>
<evidence type="ECO:0000313" key="9">
    <source>
        <dbReference type="EMBL" id="KZS03853.1"/>
    </source>
</evidence>
<dbReference type="PANTHER" id="PTHR40472:SF6">
    <property type="entry name" value="RICIN B-TYPE LECTIN DOMAIN-CONTAINING PROTEIN"/>
    <property type="match status" value="1"/>
</dbReference>
<dbReference type="SUPFAM" id="SSF55753">
    <property type="entry name" value="Actin depolymerizing proteins"/>
    <property type="match status" value="1"/>
</dbReference>
<dbReference type="PROSITE" id="PS51263">
    <property type="entry name" value="ADF_H"/>
    <property type="match status" value="1"/>
</dbReference>
<keyword evidence="4" id="KW-0963">Cytoplasm</keyword>
<comment type="similarity">
    <text evidence="3">Belongs to the actin-binding proteins ADF family. GMF subfamily.</text>
</comment>
<dbReference type="CDD" id="cd11283">
    <property type="entry name" value="ADF_GMF-beta_like"/>
    <property type="match status" value="1"/>
</dbReference>
<evidence type="ECO:0000313" key="10">
    <source>
        <dbReference type="Proteomes" id="UP000076858"/>
    </source>
</evidence>
<dbReference type="FunFam" id="3.40.20.10:FF:000026">
    <property type="entry name" value="Glia maturation factor"/>
    <property type="match status" value="1"/>
</dbReference>
<proteinExistence type="inferred from homology"/>
<evidence type="ECO:0000259" key="8">
    <source>
        <dbReference type="PROSITE" id="PS51263"/>
    </source>
</evidence>
<feature type="chain" id="PRO_5007851437" evidence="7">
    <location>
        <begin position="29"/>
        <end position="628"/>
    </location>
</feature>
<dbReference type="GO" id="GO:0003779">
    <property type="term" value="F:actin binding"/>
    <property type="evidence" value="ECO:0007669"/>
    <property type="project" value="InterPro"/>
</dbReference>
<protein>
    <submittedName>
        <fullName evidence="9">Glia maturation factor</fullName>
    </submittedName>
</protein>
<comment type="caution">
    <text evidence="9">The sequence shown here is derived from an EMBL/GenBank/DDBJ whole genome shotgun (WGS) entry which is preliminary data.</text>
</comment>
<name>A0A164L797_9CRUS</name>
<evidence type="ECO:0000256" key="7">
    <source>
        <dbReference type="SAM" id="SignalP"/>
    </source>
</evidence>
<accession>A0A164L797</accession>
<evidence type="ECO:0000256" key="4">
    <source>
        <dbReference type="ARBA" id="ARBA00022490"/>
    </source>
</evidence>
<dbReference type="GO" id="GO:0005634">
    <property type="term" value="C:nucleus"/>
    <property type="evidence" value="ECO:0007669"/>
    <property type="project" value="UniProtKB-SubCell"/>
</dbReference>
<dbReference type="Pfam" id="PF00241">
    <property type="entry name" value="Cofilin_ADF"/>
    <property type="match status" value="1"/>
</dbReference>
<dbReference type="OrthoDB" id="6343506at2759"/>
<dbReference type="GO" id="GO:0071846">
    <property type="term" value="P:actin filament debranching"/>
    <property type="evidence" value="ECO:0007669"/>
    <property type="project" value="InterPro"/>
</dbReference>
<reference evidence="9 10" key="1">
    <citation type="submission" date="2016-03" db="EMBL/GenBank/DDBJ databases">
        <title>EvidentialGene: Evidence-directed Construction of Genes on Genomes.</title>
        <authorList>
            <person name="Gilbert D.G."/>
            <person name="Choi J.-H."/>
            <person name="Mockaitis K."/>
            <person name="Colbourne J."/>
            <person name="Pfrender M."/>
        </authorList>
    </citation>
    <scope>NUCLEOTIDE SEQUENCE [LARGE SCALE GENOMIC DNA]</scope>
    <source>
        <strain evidence="9 10">Xinb3</strain>
        <tissue evidence="9">Complete organism</tissue>
    </source>
</reference>